<dbReference type="Proteomes" id="UP001150238">
    <property type="component" value="Unassembled WGS sequence"/>
</dbReference>
<evidence type="ECO:0000313" key="3">
    <source>
        <dbReference type="Proteomes" id="UP001150238"/>
    </source>
</evidence>
<evidence type="ECO:0000313" key="2">
    <source>
        <dbReference type="EMBL" id="KAJ4483091.1"/>
    </source>
</evidence>
<accession>A0A9W9AHY1</accession>
<reference evidence="2" key="1">
    <citation type="submission" date="2022-08" db="EMBL/GenBank/DDBJ databases">
        <authorList>
            <consortium name="DOE Joint Genome Institute"/>
            <person name="Min B."/>
            <person name="Riley R."/>
            <person name="Sierra-Patev S."/>
            <person name="Naranjo-Ortiz M."/>
            <person name="Looney B."/>
            <person name="Konkel Z."/>
            <person name="Slot J.C."/>
            <person name="Sakamoto Y."/>
            <person name="Steenwyk J.L."/>
            <person name="Rokas A."/>
            <person name="Carro J."/>
            <person name="Camarero S."/>
            <person name="Ferreira P."/>
            <person name="Molpeceres G."/>
            <person name="Ruiz-Duenas F.J."/>
            <person name="Serrano A."/>
            <person name="Henrissat B."/>
            <person name="Drula E."/>
            <person name="Hughes K.W."/>
            <person name="Mata J.L."/>
            <person name="Ishikawa N.K."/>
            <person name="Vargas-Isla R."/>
            <person name="Ushijima S."/>
            <person name="Smith C.A."/>
            <person name="Ahrendt S."/>
            <person name="Andreopoulos W."/>
            <person name="He G."/>
            <person name="Labutti K."/>
            <person name="Lipzen A."/>
            <person name="Ng V."/>
            <person name="Sandor L."/>
            <person name="Barry K."/>
            <person name="Martinez A.T."/>
            <person name="Xiao Y."/>
            <person name="Gibbons J.G."/>
            <person name="Terashima K."/>
            <person name="Hibbett D.S."/>
            <person name="Grigoriev I.V."/>
        </authorList>
    </citation>
    <scope>NUCLEOTIDE SEQUENCE</scope>
    <source>
        <strain evidence="2">Sp2 HRB7682 ss15</strain>
    </source>
</reference>
<dbReference type="EMBL" id="JANVFS010000013">
    <property type="protein sequence ID" value="KAJ4483091.1"/>
    <property type="molecule type" value="Genomic_DNA"/>
</dbReference>
<feature type="transmembrane region" description="Helical" evidence="1">
    <location>
        <begin position="101"/>
        <end position="123"/>
    </location>
</feature>
<sequence length="187" mass="20869">MVRSVPVRATQCLRVLTGLTICRLVDSLFESSFVVYYAIPQSLPVSATVSNESTRRSRPTVSGSELPLHLEDCRAATLFVEITLYQTSMIKPSLTWTSWEIVPISCGTILKLLYIAAVLKLFCYFRDALLLEVKCGLLVAWRRWCIASSAQVCSNAVVHIVQPKLYPVLHFLLLISVAFACCYCLST</sequence>
<evidence type="ECO:0000256" key="1">
    <source>
        <dbReference type="SAM" id="Phobius"/>
    </source>
</evidence>
<proteinExistence type="predicted"/>
<dbReference type="AlphaFoldDB" id="A0A9W9AHY1"/>
<keyword evidence="1" id="KW-0472">Membrane</keyword>
<keyword evidence="1" id="KW-0812">Transmembrane</keyword>
<keyword evidence="1" id="KW-1133">Transmembrane helix</keyword>
<feature type="transmembrane region" description="Helical" evidence="1">
    <location>
        <begin position="168"/>
        <end position="186"/>
    </location>
</feature>
<comment type="caution">
    <text evidence="2">The sequence shown here is derived from an EMBL/GenBank/DDBJ whole genome shotgun (WGS) entry which is preliminary data.</text>
</comment>
<gene>
    <name evidence="2" type="ORF">C8J55DRAFT_511451</name>
</gene>
<protein>
    <submittedName>
        <fullName evidence="2">Uncharacterized protein</fullName>
    </submittedName>
</protein>
<name>A0A9W9AHY1_9AGAR</name>
<reference evidence="2" key="2">
    <citation type="journal article" date="2023" name="Proc. Natl. Acad. Sci. U.S.A.">
        <title>A global phylogenomic analysis of the shiitake genus Lentinula.</title>
        <authorList>
            <person name="Sierra-Patev S."/>
            <person name="Min B."/>
            <person name="Naranjo-Ortiz M."/>
            <person name="Looney B."/>
            <person name="Konkel Z."/>
            <person name="Slot J.C."/>
            <person name="Sakamoto Y."/>
            <person name="Steenwyk J.L."/>
            <person name="Rokas A."/>
            <person name="Carro J."/>
            <person name="Camarero S."/>
            <person name="Ferreira P."/>
            <person name="Molpeceres G."/>
            <person name="Ruiz-Duenas F.J."/>
            <person name="Serrano A."/>
            <person name="Henrissat B."/>
            <person name="Drula E."/>
            <person name="Hughes K.W."/>
            <person name="Mata J.L."/>
            <person name="Ishikawa N.K."/>
            <person name="Vargas-Isla R."/>
            <person name="Ushijima S."/>
            <person name="Smith C.A."/>
            <person name="Donoghue J."/>
            <person name="Ahrendt S."/>
            <person name="Andreopoulos W."/>
            <person name="He G."/>
            <person name="LaButti K."/>
            <person name="Lipzen A."/>
            <person name="Ng V."/>
            <person name="Riley R."/>
            <person name="Sandor L."/>
            <person name="Barry K."/>
            <person name="Martinez A.T."/>
            <person name="Xiao Y."/>
            <person name="Gibbons J.G."/>
            <person name="Terashima K."/>
            <person name="Grigoriev I.V."/>
            <person name="Hibbett D."/>
        </authorList>
    </citation>
    <scope>NUCLEOTIDE SEQUENCE</scope>
    <source>
        <strain evidence="2">Sp2 HRB7682 ss15</strain>
    </source>
</reference>
<organism evidence="2 3">
    <name type="scientific">Lentinula lateritia</name>
    <dbReference type="NCBI Taxonomy" id="40482"/>
    <lineage>
        <taxon>Eukaryota</taxon>
        <taxon>Fungi</taxon>
        <taxon>Dikarya</taxon>
        <taxon>Basidiomycota</taxon>
        <taxon>Agaricomycotina</taxon>
        <taxon>Agaricomycetes</taxon>
        <taxon>Agaricomycetidae</taxon>
        <taxon>Agaricales</taxon>
        <taxon>Marasmiineae</taxon>
        <taxon>Omphalotaceae</taxon>
        <taxon>Lentinula</taxon>
    </lineage>
</organism>